<organism evidence="2 3">
    <name type="scientific">Globodera pallida</name>
    <name type="common">Potato cyst nematode worm</name>
    <name type="synonym">Heterodera pallida</name>
    <dbReference type="NCBI Taxonomy" id="36090"/>
    <lineage>
        <taxon>Eukaryota</taxon>
        <taxon>Metazoa</taxon>
        <taxon>Ecdysozoa</taxon>
        <taxon>Nematoda</taxon>
        <taxon>Chromadorea</taxon>
        <taxon>Rhabditida</taxon>
        <taxon>Tylenchina</taxon>
        <taxon>Tylenchomorpha</taxon>
        <taxon>Tylenchoidea</taxon>
        <taxon>Heteroderidae</taxon>
        <taxon>Heteroderinae</taxon>
        <taxon>Globodera</taxon>
    </lineage>
</organism>
<dbReference type="Proteomes" id="UP000050741">
    <property type="component" value="Unassembled WGS sequence"/>
</dbReference>
<name>A0A183CBR6_GLOPA</name>
<protein>
    <submittedName>
        <fullName evidence="3">Secreted protein</fullName>
    </submittedName>
</protein>
<keyword evidence="2" id="KW-1185">Reference proteome</keyword>
<evidence type="ECO:0000256" key="1">
    <source>
        <dbReference type="SAM" id="SignalP"/>
    </source>
</evidence>
<sequence>MAVVFILMLSLATLEAQEKEENSKDKIRTFLAVPKCFILPEWESSIFDYWIEIIKMNTEKSQKPIFGVAIYKEKYDEAKSEDSKENAFELSRESYKILKQLNDQKFSIYESSNLLRATFNEGYSPRRKLQKI</sequence>
<accession>A0A183CBR6</accession>
<evidence type="ECO:0000313" key="3">
    <source>
        <dbReference type="WBParaSite" id="GPLIN_001031700"/>
    </source>
</evidence>
<feature type="signal peptide" evidence="1">
    <location>
        <begin position="1"/>
        <end position="16"/>
    </location>
</feature>
<dbReference type="WBParaSite" id="GPLIN_001031700">
    <property type="protein sequence ID" value="GPLIN_001031700"/>
    <property type="gene ID" value="GPLIN_001031700"/>
</dbReference>
<dbReference type="AlphaFoldDB" id="A0A183CBR6"/>
<reference evidence="2" key="1">
    <citation type="submission" date="2013-12" db="EMBL/GenBank/DDBJ databases">
        <authorList>
            <person name="Aslett M."/>
        </authorList>
    </citation>
    <scope>NUCLEOTIDE SEQUENCE [LARGE SCALE GENOMIC DNA]</scope>
    <source>
        <strain evidence="2">Lindley</strain>
    </source>
</reference>
<reference evidence="3" key="3">
    <citation type="submission" date="2016-06" db="UniProtKB">
        <authorList>
            <consortium name="WormBaseParasite"/>
        </authorList>
    </citation>
    <scope>IDENTIFICATION</scope>
</reference>
<reference evidence="2" key="2">
    <citation type="submission" date="2014-05" db="EMBL/GenBank/DDBJ databases">
        <title>The genome and life-stage specific transcriptomes of Globodera pallida elucidate key aspects of plant parasitism by a cyst nematode.</title>
        <authorList>
            <person name="Cotton J.A."/>
            <person name="Lilley C.J."/>
            <person name="Jones L.M."/>
            <person name="Kikuchi T."/>
            <person name="Reid A.J."/>
            <person name="Thorpe P."/>
            <person name="Tsai I.J."/>
            <person name="Beasley H."/>
            <person name="Blok V."/>
            <person name="Cock P.J.A."/>
            <person name="Van den Akker S.E."/>
            <person name="Holroyd N."/>
            <person name="Hunt M."/>
            <person name="Mantelin S."/>
            <person name="Naghra H."/>
            <person name="Pain A."/>
            <person name="Palomares-Rius J.E."/>
            <person name="Zarowiecki M."/>
            <person name="Berriman M."/>
            <person name="Jones J.T."/>
            <person name="Urwin P.E."/>
        </authorList>
    </citation>
    <scope>NUCLEOTIDE SEQUENCE [LARGE SCALE GENOMIC DNA]</scope>
    <source>
        <strain evidence="2">Lindley</strain>
    </source>
</reference>
<proteinExistence type="predicted"/>
<evidence type="ECO:0000313" key="2">
    <source>
        <dbReference type="Proteomes" id="UP000050741"/>
    </source>
</evidence>
<feature type="chain" id="PRO_5008147368" evidence="1">
    <location>
        <begin position="17"/>
        <end position="132"/>
    </location>
</feature>
<keyword evidence="1" id="KW-0732">Signal</keyword>